<reference evidence="3 4" key="1">
    <citation type="journal article" date="2013" name="Stand. Genomic Sci.">
        <title>Genomic Encyclopedia of Type Strains, Phase I: The one thousand microbial genomes (KMG-I) project.</title>
        <authorList>
            <person name="Kyrpides N.C."/>
            <person name="Woyke T."/>
            <person name="Eisen J.A."/>
            <person name="Garrity G."/>
            <person name="Lilburn T.G."/>
            <person name="Beck B.J."/>
            <person name="Whitman W.B."/>
            <person name="Hugenholtz P."/>
            <person name="Klenk H.P."/>
        </authorList>
    </citation>
    <scope>NUCLEOTIDE SEQUENCE [LARGE SCALE GENOMIC DNA]</scope>
    <source>
        <strain evidence="3 4">DSM 45044</strain>
    </source>
</reference>
<proteinExistence type="predicted"/>
<sequence length="275" mass="30514">MPRPHRLAARLCAAALMLGALLVPQTATAATTTTACPGIFAHGGYPTGPQAWERDRIRQPNNPAALRDYRSMGAVGVEADLQLTRDGTKAVMWHNDTTTALTGSGAHVNTLWWNTGWDRLNGRTIEVGPYRGERVYTLRQYLDAVHGLDMVPLIEIRSPARQSLLHSDSTIRNRAWAEVLDPISERIDRQEIMLYTHNDAIRPELLARAQAAGLGHVVSYGSHRPVWPDTVPWEEPPPSATGNHPAWQAALDKAPRRMATSWPAQMRDWMKGRCG</sequence>
<dbReference type="Proteomes" id="UP000321617">
    <property type="component" value="Unassembled WGS sequence"/>
</dbReference>
<dbReference type="OrthoDB" id="9815928at2"/>
<dbReference type="Gene3D" id="3.20.20.190">
    <property type="entry name" value="Phosphatidylinositol (PI) phosphodiesterase"/>
    <property type="match status" value="1"/>
</dbReference>
<dbReference type="InterPro" id="IPR017946">
    <property type="entry name" value="PLC-like_Pdiesterase_TIM-brl"/>
</dbReference>
<accession>A0A562UR96</accession>
<evidence type="ECO:0000313" key="4">
    <source>
        <dbReference type="Proteomes" id="UP000321617"/>
    </source>
</evidence>
<dbReference type="AlphaFoldDB" id="A0A562UR96"/>
<dbReference type="GO" id="GO:0006629">
    <property type="term" value="P:lipid metabolic process"/>
    <property type="evidence" value="ECO:0007669"/>
    <property type="project" value="InterPro"/>
</dbReference>
<gene>
    <name evidence="3" type="ORF">LX16_4356</name>
</gene>
<dbReference type="EMBL" id="VLLL01000008">
    <property type="protein sequence ID" value="TWJ08136.1"/>
    <property type="molecule type" value="Genomic_DNA"/>
</dbReference>
<feature type="signal peptide" evidence="1">
    <location>
        <begin position="1"/>
        <end position="29"/>
    </location>
</feature>
<evidence type="ECO:0000256" key="1">
    <source>
        <dbReference type="SAM" id="SignalP"/>
    </source>
</evidence>
<organism evidence="3 4">
    <name type="scientific">Stackebrandtia albiflava</name>
    <dbReference type="NCBI Taxonomy" id="406432"/>
    <lineage>
        <taxon>Bacteria</taxon>
        <taxon>Bacillati</taxon>
        <taxon>Actinomycetota</taxon>
        <taxon>Actinomycetes</taxon>
        <taxon>Glycomycetales</taxon>
        <taxon>Glycomycetaceae</taxon>
        <taxon>Stackebrandtia</taxon>
    </lineage>
</organism>
<dbReference type="SUPFAM" id="SSF51695">
    <property type="entry name" value="PLC-like phosphodiesterases"/>
    <property type="match status" value="1"/>
</dbReference>
<keyword evidence="4" id="KW-1185">Reference proteome</keyword>
<name>A0A562UR96_9ACTN</name>
<evidence type="ECO:0000259" key="2">
    <source>
        <dbReference type="Pfam" id="PF03009"/>
    </source>
</evidence>
<comment type="caution">
    <text evidence="3">The sequence shown here is derived from an EMBL/GenBank/DDBJ whole genome shotgun (WGS) entry which is preliminary data.</text>
</comment>
<feature type="chain" id="PRO_5021898840" evidence="1">
    <location>
        <begin position="30"/>
        <end position="275"/>
    </location>
</feature>
<dbReference type="Pfam" id="PF03009">
    <property type="entry name" value="GDPD"/>
    <property type="match status" value="1"/>
</dbReference>
<evidence type="ECO:0000313" key="3">
    <source>
        <dbReference type="EMBL" id="TWJ08136.1"/>
    </source>
</evidence>
<feature type="domain" description="GP-PDE" evidence="2">
    <location>
        <begin position="71"/>
        <end position="218"/>
    </location>
</feature>
<dbReference type="InterPro" id="IPR030395">
    <property type="entry name" value="GP_PDE_dom"/>
</dbReference>
<protein>
    <submittedName>
        <fullName evidence="3">Glycerophosphoryl diester phosphodiesterase</fullName>
    </submittedName>
</protein>
<dbReference type="RefSeq" id="WP_147142310.1">
    <property type="nucleotide sequence ID" value="NZ_BAABIJ010000004.1"/>
</dbReference>
<keyword evidence="1" id="KW-0732">Signal</keyword>
<dbReference type="GO" id="GO:0008081">
    <property type="term" value="F:phosphoric diester hydrolase activity"/>
    <property type="evidence" value="ECO:0007669"/>
    <property type="project" value="InterPro"/>
</dbReference>